<dbReference type="GO" id="GO:0005634">
    <property type="term" value="C:nucleus"/>
    <property type="evidence" value="ECO:0007669"/>
    <property type="project" value="UniProtKB-SubCell"/>
</dbReference>
<evidence type="ECO:0000256" key="3">
    <source>
        <dbReference type="ARBA" id="ARBA00023155"/>
    </source>
</evidence>
<dbReference type="PANTHER" id="PTHR24333:SF8">
    <property type="entry name" value="HOMEOBOX PROTEIN CEH-62"/>
    <property type="match status" value="1"/>
</dbReference>
<feature type="compositionally biased region" description="Low complexity" evidence="7">
    <location>
        <begin position="173"/>
        <end position="192"/>
    </location>
</feature>
<feature type="DNA-binding region" description="Homeobox" evidence="5">
    <location>
        <begin position="99"/>
        <end position="158"/>
    </location>
</feature>
<reference evidence="9 10" key="1">
    <citation type="submission" date="2019-12" db="EMBL/GenBank/DDBJ databases">
        <title>Chromosome-level assembly of the Caenorhabditis remanei genome.</title>
        <authorList>
            <person name="Teterina A.A."/>
            <person name="Willis J.H."/>
            <person name="Phillips P.C."/>
        </authorList>
    </citation>
    <scope>NUCLEOTIDE SEQUENCE [LARGE SCALE GENOMIC DNA]</scope>
    <source>
        <strain evidence="9 10">PX506</strain>
        <tissue evidence="9">Whole organism</tissue>
    </source>
</reference>
<dbReference type="Proteomes" id="UP000483820">
    <property type="component" value="Chromosome II"/>
</dbReference>
<dbReference type="GO" id="GO:0003677">
    <property type="term" value="F:DNA binding"/>
    <property type="evidence" value="ECO:0007669"/>
    <property type="project" value="UniProtKB-UniRule"/>
</dbReference>
<evidence type="ECO:0000259" key="8">
    <source>
        <dbReference type="PROSITE" id="PS50071"/>
    </source>
</evidence>
<feature type="compositionally biased region" description="Polar residues" evidence="7">
    <location>
        <begin position="13"/>
        <end position="22"/>
    </location>
</feature>
<evidence type="ECO:0000313" key="10">
    <source>
        <dbReference type="Proteomes" id="UP000483820"/>
    </source>
</evidence>
<evidence type="ECO:0000256" key="5">
    <source>
        <dbReference type="PROSITE-ProRule" id="PRU00108"/>
    </source>
</evidence>
<dbReference type="CTD" id="9821734"/>
<dbReference type="PANTHER" id="PTHR24333">
    <property type="entry name" value="HOMEO BOX HB9 LIKE A-RELATED"/>
    <property type="match status" value="1"/>
</dbReference>
<keyword evidence="4 5" id="KW-0539">Nucleus</keyword>
<evidence type="ECO:0000256" key="6">
    <source>
        <dbReference type="RuleBase" id="RU000682"/>
    </source>
</evidence>
<dbReference type="InterPro" id="IPR050848">
    <property type="entry name" value="Homeobox_TF"/>
</dbReference>
<dbReference type="Pfam" id="PF00046">
    <property type="entry name" value="Homeodomain"/>
    <property type="match status" value="1"/>
</dbReference>
<sequence length="285" mass="31229">MLPPSAFHPYTRPTATNNLSQDMSLSEENLRLLRSAETLLALSQLQGSAKLALFNEPTQQMSPPLPAPVLTPNPTNSPSSPVLEYAIHSPAASIPNEKSRRKRTTFSPEQATRLESEYLGDSYMAREKRLLLAQSLSLSENQVKTWFQNRRAKDKRDRKTENSSNHSRKSSPSRKSSSDSSPTPSLMTPTTTPFILTSSHQIQTATSPTTVDLLPSTPPASKIQKIEQFTDSSQSLIPSFDLLNTYLQSLSAANVPLQSLLTSSPPIYDPSLLAGLQSPLQSAII</sequence>
<accession>A0A6A5HCL8</accession>
<dbReference type="SUPFAM" id="SSF46689">
    <property type="entry name" value="Homeodomain-like"/>
    <property type="match status" value="1"/>
</dbReference>
<dbReference type="KEGG" id="crq:GCK72_005462"/>
<evidence type="ECO:0000256" key="2">
    <source>
        <dbReference type="ARBA" id="ARBA00023125"/>
    </source>
</evidence>
<evidence type="ECO:0000313" key="9">
    <source>
        <dbReference type="EMBL" id="KAF1765510.1"/>
    </source>
</evidence>
<dbReference type="GO" id="GO:0000981">
    <property type="term" value="F:DNA-binding transcription factor activity, RNA polymerase II-specific"/>
    <property type="evidence" value="ECO:0007669"/>
    <property type="project" value="InterPro"/>
</dbReference>
<dbReference type="InterPro" id="IPR017970">
    <property type="entry name" value="Homeobox_CS"/>
</dbReference>
<keyword evidence="3 5" id="KW-0371">Homeobox</keyword>
<dbReference type="SMART" id="SM00389">
    <property type="entry name" value="HOX"/>
    <property type="match status" value="1"/>
</dbReference>
<dbReference type="RefSeq" id="XP_003116739.2">
    <property type="nucleotide sequence ID" value="XM_003116691.2"/>
</dbReference>
<evidence type="ECO:0000256" key="1">
    <source>
        <dbReference type="ARBA" id="ARBA00004123"/>
    </source>
</evidence>
<dbReference type="CDD" id="cd00086">
    <property type="entry name" value="homeodomain"/>
    <property type="match status" value="1"/>
</dbReference>
<comment type="subcellular location">
    <subcellularLocation>
        <location evidence="1 5 6">Nucleus</location>
    </subcellularLocation>
</comment>
<dbReference type="EMBL" id="WUAV01000002">
    <property type="protein sequence ID" value="KAF1765510.1"/>
    <property type="molecule type" value="Genomic_DNA"/>
</dbReference>
<organism evidence="9 10">
    <name type="scientific">Caenorhabditis remanei</name>
    <name type="common">Caenorhabditis vulgaris</name>
    <dbReference type="NCBI Taxonomy" id="31234"/>
    <lineage>
        <taxon>Eukaryota</taxon>
        <taxon>Metazoa</taxon>
        <taxon>Ecdysozoa</taxon>
        <taxon>Nematoda</taxon>
        <taxon>Chromadorea</taxon>
        <taxon>Rhabditida</taxon>
        <taxon>Rhabditina</taxon>
        <taxon>Rhabditomorpha</taxon>
        <taxon>Rhabditoidea</taxon>
        <taxon>Rhabditidae</taxon>
        <taxon>Peloderinae</taxon>
        <taxon>Caenorhabditis</taxon>
    </lineage>
</organism>
<feature type="region of interest" description="Disordered" evidence="7">
    <location>
        <begin position="147"/>
        <end position="192"/>
    </location>
</feature>
<dbReference type="PROSITE" id="PS50071">
    <property type="entry name" value="HOMEOBOX_2"/>
    <property type="match status" value="1"/>
</dbReference>
<evidence type="ECO:0000256" key="7">
    <source>
        <dbReference type="SAM" id="MobiDB-lite"/>
    </source>
</evidence>
<dbReference type="Gene3D" id="1.10.10.60">
    <property type="entry name" value="Homeodomain-like"/>
    <property type="match status" value="1"/>
</dbReference>
<name>A0A6A5HCL8_CAERE</name>
<dbReference type="InterPro" id="IPR001356">
    <property type="entry name" value="HD"/>
</dbReference>
<comment type="caution">
    <text evidence="9">The sequence shown here is derived from an EMBL/GenBank/DDBJ whole genome shotgun (WGS) entry which is preliminary data.</text>
</comment>
<gene>
    <name evidence="9" type="ORF">GCK72_005462</name>
</gene>
<dbReference type="GeneID" id="9821734"/>
<dbReference type="PROSITE" id="PS00027">
    <property type="entry name" value="HOMEOBOX_1"/>
    <property type="match status" value="1"/>
</dbReference>
<dbReference type="InterPro" id="IPR009057">
    <property type="entry name" value="Homeodomain-like_sf"/>
</dbReference>
<feature type="domain" description="Homeobox" evidence="8">
    <location>
        <begin position="97"/>
        <end position="157"/>
    </location>
</feature>
<keyword evidence="2 5" id="KW-0238">DNA-binding</keyword>
<dbReference type="AlphaFoldDB" id="A0A6A5HCL8"/>
<evidence type="ECO:0000256" key="4">
    <source>
        <dbReference type="ARBA" id="ARBA00023242"/>
    </source>
</evidence>
<feature type="region of interest" description="Disordered" evidence="7">
    <location>
        <begin position="90"/>
        <end position="113"/>
    </location>
</feature>
<protein>
    <recommendedName>
        <fullName evidence="8">Homeobox domain-containing protein</fullName>
    </recommendedName>
</protein>
<proteinExistence type="predicted"/>
<feature type="region of interest" description="Disordered" evidence="7">
    <location>
        <begin position="1"/>
        <end position="22"/>
    </location>
</feature>